<dbReference type="GeneID" id="105292873"/>
<evidence type="ECO:0000313" key="13">
    <source>
        <dbReference type="RefSeq" id="XP_023387004.1"/>
    </source>
</evidence>
<dbReference type="PRINTS" id="PR01415">
    <property type="entry name" value="ANKYRIN"/>
</dbReference>
<dbReference type="PROSITE" id="PS50011">
    <property type="entry name" value="PROTEIN_KINASE_DOM"/>
    <property type="match status" value="1"/>
</dbReference>
<dbReference type="RefSeq" id="XP_023387002.1">
    <property type="nucleotide sequence ID" value="XM_023531234.1"/>
</dbReference>
<evidence type="ECO:0000313" key="12">
    <source>
        <dbReference type="RefSeq" id="XP_023387003.1"/>
    </source>
</evidence>
<accession>A0A6P6CJ27</accession>
<dbReference type="CTD" id="6041"/>
<dbReference type="InterPro" id="IPR036770">
    <property type="entry name" value="Ankyrin_rpt-contain_sf"/>
</dbReference>
<feature type="repeat" description="ANK" evidence="5">
    <location>
        <begin position="24"/>
        <end position="56"/>
    </location>
</feature>
<dbReference type="Gene3D" id="1.25.40.20">
    <property type="entry name" value="Ankyrin repeat-containing domain"/>
    <property type="match status" value="1"/>
</dbReference>
<dbReference type="GO" id="GO:0003723">
    <property type="term" value="F:RNA binding"/>
    <property type="evidence" value="ECO:0007669"/>
    <property type="project" value="TreeGrafter"/>
</dbReference>
<dbReference type="PROSITE" id="PS51392">
    <property type="entry name" value="KEN"/>
    <property type="match status" value="1"/>
</dbReference>
<dbReference type="Pfam" id="PF00069">
    <property type="entry name" value="Pkinase"/>
    <property type="match status" value="1"/>
</dbReference>
<feature type="domain" description="KEN" evidence="8">
    <location>
        <begin position="589"/>
        <end position="722"/>
    </location>
</feature>
<feature type="repeat" description="ANK" evidence="5">
    <location>
        <begin position="91"/>
        <end position="123"/>
    </location>
</feature>
<dbReference type="InterPro" id="IPR011009">
    <property type="entry name" value="Kinase-like_dom_sf"/>
</dbReference>
<evidence type="ECO:0000313" key="10">
    <source>
        <dbReference type="RefSeq" id="XP_011359567.1"/>
    </source>
</evidence>
<dbReference type="RefSeq" id="XP_023387005.1">
    <property type="nucleotide sequence ID" value="XM_023531237.1"/>
</dbReference>
<dbReference type="Pfam" id="PF12796">
    <property type="entry name" value="Ank_2"/>
    <property type="match status" value="2"/>
</dbReference>
<dbReference type="PROSITE" id="PS50297">
    <property type="entry name" value="ANK_REP_REGION"/>
    <property type="match status" value="7"/>
</dbReference>
<dbReference type="SUPFAM" id="SSF48403">
    <property type="entry name" value="Ankyrin repeat"/>
    <property type="match status" value="1"/>
</dbReference>
<organism evidence="9 14">
    <name type="scientific">Pteropus vampyrus</name>
    <name type="common">Large flying fox</name>
    <dbReference type="NCBI Taxonomy" id="132908"/>
    <lineage>
        <taxon>Eukaryota</taxon>
        <taxon>Metazoa</taxon>
        <taxon>Chordata</taxon>
        <taxon>Craniata</taxon>
        <taxon>Vertebrata</taxon>
        <taxon>Euteleostomi</taxon>
        <taxon>Mammalia</taxon>
        <taxon>Eutheria</taxon>
        <taxon>Laurasiatheria</taxon>
        <taxon>Chiroptera</taxon>
        <taxon>Yinpterochiroptera</taxon>
        <taxon>Pteropodoidea</taxon>
        <taxon>Pteropodidae</taxon>
        <taxon>Pteropodinae</taxon>
        <taxon>Pteropus</taxon>
    </lineage>
</organism>
<dbReference type="RefSeq" id="XP_023387003.1">
    <property type="nucleotide sequence ID" value="XM_023531235.1"/>
</dbReference>
<keyword evidence="9" id="KW-1185">Reference proteome</keyword>
<dbReference type="PANTHER" id="PTHR24141">
    <property type="entry name" value="2-5A-DEPENDENT RIBONUCLEASE"/>
    <property type="match status" value="1"/>
</dbReference>
<evidence type="ECO:0000313" key="9">
    <source>
        <dbReference type="Proteomes" id="UP000515202"/>
    </source>
</evidence>
<evidence type="ECO:0000313" key="14">
    <source>
        <dbReference type="RefSeq" id="XP_023387005.1"/>
    </source>
</evidence>
<dbReference type="SUPFAM" id="SSF56112">
    <property type="entry name" value="Protein kinase-like (PK-like)"/>
    <property type="match status" value="1"/>
</dbReference>
<evidence type="ECO:0000256" key="4">
    <source>
        <dbReference type="ARBA" id="ARBA00023043"/>
    </source>
</evidence>
<dbReference type="Proteomes" id="UP000515202">
    <property type="component" value="Unplaced"/>
</dbReference>
<dbReference type="GO" id="GO:0051607">
    <property type="term" value="P:defense response to virus"/>
    <property type="evidence" value="ECO:0007669"/>
    <property type="project" value="TreeGrafter"/>
</dbReference>
<feature type="repeat" description="ANK" evidence="5">
    <location>
        <begin position="124"/>
        <end position="156"/>
    </location>
</feature>
<dbReference type="GO" id="GO:0004540">
    <property type="term" value="F:RNA nuclease activity"/>
    <property type="evidence" value="ECO:0007669"/>
    <property type="project" value="InterPro"/>
</dbReference>
<evidence type="ECO:0000259" key="7">
    <source>
        <dbReference type="PROSITE" id="PS50011"/>
    </source>
</evidence>
<dbReference type="InterPro" id="IPR042745">
    <property type="entry name" value="RNase-L_RNase"/>
</dbReference>
<dbReference type="GO" id="GO:0006397">
    <property type="term" value="P:mRNA processing"/>
    <property type="evidence" value="ECO:0007669"/>
    <property type="project" value="InterPro"/>
</dbReference>
<feature type="repeat" description="ANK" evidence="5">
    <location>
        <begin position="238"/>
        <end position="260"/>
    </location>
</feature>
<keyword evidence="2" id="KW-0547">Nucleotide-binding</keyword>
<dbReference type="KEGG" id="pvp:105292873"/>
<evidence type="ECO:0000256" key="6">
    <source>
        <dbReference type="SAM" id="MobiDB-lite"/>
    </source>
</evidence>
<proteinExistence type="predicted"/>
<dbReference type="CDD" id="cd10423">
    <property type="entry name" value="RNase_RNase-L"/>
    <property type="match status" value="1"/>
</dbReference>
<evidence type="ECO:0000256" key="5">
    <source>
        <dbReference type="PROSITE-ProRule" id="PRU00023"/>
    </source>
</evidence>
<feature type="repeat" description="ANK" evidence="5">
    <location>
        <begin position="58"/>
        <end position="90"/>
    </location>
</feature>
<dbReference type="PROSITE" id="PS50088">
    <property type="entry name" value="ANK_REPEAT"/>
    <property type="match status" value="8"/>
</dbReference>
<feature type="region of interest" description="Disordered" evidence="6">
    <location>
        <begin position="1"/>
        <end position="26"/>
    </location>
</feature>
<dbReference type="Gene3D" id="1.20.1440.180">
    <property type="entry name" value="KEN domain"/>
    <property type="match status" value="1"/>
</dbReference>
<dbReference type="SMART" id="SM00580">
    <property type="entry name" value="PUG"/>
    <property type="match status" value="1"/>
</dbReference>
<feature type="repeat" description="ANK" evidence="5">
    <location>
        <begin position="201"/>
        <end position="237"/>
    </location>
</feature>
<gene>
    <name evidence="10 11 12 13 14" type="primary">RNASEL</name>
</gene>
<dbReference type="Pfam" id="PF06479">
    <property type="entry name" value="Ribonuc_2-5A"/>
    <property type="match status" value="1"/>
</dbReference>
<dbReference type="InterPro" id="IPR002110">
    <property type="entry name" value="Ankyrin_rpt"/>
</dbReference>
<keyword evidence="3" id="KW-0067">ATP-binding</keyword>
<evidence type="ECO:0000259" key="8">
    <source>
        <dbReference type="PROSITE" id="PS51392"/>
    </source>
</evidence>
<evidence type="ECO:0000256" key="3">
    <source>
        <dbReference type="ARBA" id="ARBA00022840"/>
    </source>
</evidence>
<name>A0A6P6CJ27_PTEVA</name>
<feature type="compositionally biased region" description="Polar residues" evidence="6">
    <location>
        <begin position="1"/>
        <end position="21"/>
    </location>
</feature>
<feature type="repeat" description="ANK" evidence="5">
    <location>
        <begin position="272"/>
        <end position="304"/>
    </location>
</feature>
<feature type="domain" description="Protein kinase" evidence="7">
    <location>
        <begin position="365"/>
        <end position="586"/>
    </location>
</feature>
<dbReference type="GO" id="GO:0005524">
    <property type="term" value="F:ATP binding"/>
    <property type="evidence" value="ECO:0007669"/>
    <property type="project" value="UniProtKB-KW"/>
</dbReference>
<dbReference type="RefSeq" id="XP_023387004.1">
    <property type="nucleotide sequence ID" value="XM_023531236.1"/>
</dbReference>
<dbReference type="RefSeq" id="XP_011359567.1">
    <property type="nucleotide sequence ID" value="XM_011361265.2"/>
</dbReference>
<dbReference type="InterPro" id="IPR010513">
    <property type="entry name" value="KEN_dom"/>
</dbReference>
<dbReference type="SMART" id="SM00248">
    <property type="entry name" value="ANK"/>
    <property type="match status" value="8"/>
</dbReference>
<dbReference type="InterPro" id="IPR000719">
    <property type="entry name" value="Prot_kinase_dom"/>
</dbReference>
<dbReference type="Pfam" id="PF13857">
    <property type="entry name" value="Ank_5"/>
    <property type="match status" value="1"/>
</dbReference>
<keyword evidence="4 5" id="KW-0040">ANK repeat</keyword>
<dbReference type="SMART" id="SM00220">
    <property type="entry name" value="S_TKc"/>
    <property type="match status" value="1"/>
</dbReference>
<dbReference type="GO" id="GO:0045071">
    <property type="term" value="P:negative regulation of viral genome replication"/>
    <property type="evidence" value="ECO:0007669"/>
    <property type="project" value="TreeGrafter"/>
</dbReference>
<dbReference type="PANTHER" id="PTHR24141:SF1">
    <property type="entry name" value="2-5A-DEPENDENT RIBONUCLEASE"/>
    <property type="match status" value="1"/>
</dbReference>
<keyword evidence="1" id="KW-0677">Repeat</keyword>
<sequence length="735" mass="83621">METKSHNNPQERPTPSSSGETSGHDNHSLIKAVKEGDMNLVQQLLDKGADVNFQDEDGGWTPLLNAVETSEEDIVDLLLRHGADPCLRKNNGATPFIVAGIVGNVKLLELFLSKGSNINEYDHNGFTAFMEAACYGQVEALRFLYENGAKVNLGRETKEDQRKIRKGGATALMDAAKNGHVEVLKILLDEMGADVKACDNMGRNALIHAFQNSIKETMEAIVRLLLDHGVDVNVRGEKGKTPLILAVEKRNSNLVKMLLEQEHIEVNDTDREGKTALLMAVELKLKEIVQLLCEHGASTDCGDLVMMAKRAYDNCLVKLLLKYGAKEGFRPPTEDWKPQSSRWGPALKQLHRIYRPMIGKLKIFIDEGYKVADTLEGGIYLGFYEEQEVAVKRFWEGSTRGQQEVSCLHSIRANSDLVTFYGSESDRTCLYVCISLCEQTLEKHLAEHRGEAVENEEDVFARNILLSIFKAVEELHLLCGFTHQDLQPQNILIDYKNAVRLADFDKSVKRAGEPQEIKSDLEALGLLVLYVVRRGEISFETLKTQSYEEVIQFSSNKEIRDLIHRLFHPGEDAKHHLSDLFDHPFFWSWETRFRILRNVGNESDIKMRKQTSGILQILQPRTTEQFSFDRWTTQIDSYVMKEMNNYYGKRRHFYQNTVGDLLKFIRNLGEHVNEEKNKQMKSIIGDPAQYFQKKFPDLVIHVYVQLRDTEYGRHFPKTHNTNKACDGANPVACEG</sequence>
<reference evidence="10 11" key="1">
    <citation type="submission" date="2025-04" db="UniProtKB">
        <authorList>
            <consortium name="RefSeq"/>
        </authorList>
    </citation>
    <scope>IDENTIFICATION</scope>
    <source>
        <tissue evidence="10 11">Kidney</tissue>
    </source>
</reference>
<dbReference type="AlphaFoldDB" id="A0A6P6CJ27"/>
<evidence type="ECO:0000256" key="1">
    <source>
        <dbReference type="ARBA" id="ARBA00022737"/>
    </source>
</evidence>
<feature type="repeat" description="ANK" evidence="5">
    <location>
        <begin position="167"/>
        <end position="200"/>
    </location>
</feature>
<dbReference type="OrthoDB" id="194358at2759"/>
<dbReference type="Gene3D" id="1.10.510.10">
    <property type="entry name" value="Transferase(Phosphotransferase) domain 1"/>
    <property type="match status" value="1"/>
</dbReference>
<evidence type="ECO:0000313" key="11">
    <source>
        <dbReference type="RefSeq" id="XP_023387002.1"/>
    </source>
</evidence>
<dbReference type="Pfam" id="PF00023">
    <property type="entry name" value="Ank"/>
    <property type="match status" value="1"/>
</dbReference>
<protein>
    <submittedName>
        <fullName evidence="10 11">2-5A-dependent ribonuclease isoform X1</fullName>
    </submittedName>
</protein>
<dbReference type="GO" id="GO:0004672">
    <property type="term" value="F:protein kinase activity"/>
    <property type="evidence" value="ECO:0007669"/>
    <property type="project" value="InterPro"/>
</dbReference>
<dbReference type="FunFam" id="1.20.1440.180:FF:000003">
    <property type="entry name" value="Ribonuclease L"/>
    <property type="match status" value="1"/>
</dbReference>
<evidence type="ECO:0000256" key="2">
    <source>
        <dbReference type="ARBA" id="ARBA00022741"/>
    </source>
</evidence>
<dbReference type="InterPro" id="IPR038357">
    <property type="entry name" value="KEN_sf"/>
</dbReference>